<dbReference type="Pfam" id="PF13279">
    <property type="entry name" value="4HBT_2"/>
    <property type="match status" value="1"/>
</dbReference>
<dbReference type="PANTHER" id="PTHR12475">
    <property type="match status" value="1"/>
</dbReference>
<evidence type="ECO:0000256" key="2">
    <source>
        <dbReference type="SAM" id="MobiDB-lite"/>
    </source>
</evidence>
<dbReference type="Gene3D" id="3.10.129.10">
    <property type="entry name" value="Hotdog Thioesterase"/>
    <property type="match status" value="1"/>
</dbReference>
<protein>
    <recommendedName>
        <fullName evidence="5">Thioesterase domain-containing protein</fullName>
    </recommendedName>
</protein>
<dbReference type="InterPro" id="IPR051490">
    <property type="entry name" value="THEM6_lcsJ_thioesterase"/>
</dbReference>
<dbReference type="Proteomes" id="UP001203852">
    <property type="component" value="Unassembled WGS sequence"/>
</dbReference>
<dbReference type="CDD" id="cd00586">
    <property type="entry name" value="4HBT"/>
    <property type="match status" value="1"/>
</dbReference>
<proteinExistence type="inferred from homology"/>
<comment type="caution">
    <text evidence="3">The sequence shown here is derived from an EMBL/GenBank/DDBJ whole genome shotgun (WGS) entry which is preliminary data.</text>
</comment>
<gene>
    <name evidence="3" type="ORF">EDD36DRAFT_191075</name>
</gene>
<reference evidence="3" key="1">
    <citation type="journal article" date="2022" name="bioRxiv">
        <title>Deciphering the potential niche of two novel black yeast fungi from a biological soil crust based on their genomes, phenotypes, and melanin regulation.</title>
        <authorList>
            <consortium name="DOE Joint Genome Institute"/>
            <person name="Carr E.C."/>
            <person name="Barton Q."/>
            <person name="Grambo S."/>
            <person name="Sullivan M."/>
            <person name="Renfro C.M."/>
            <person name="Kuo A."/>
            <person name="Pangilinan J."/>
            <person name="Lipzen A."/>
            <person name="Keymanesh K."/>
            <person name="Savage E."/>
            <person name="Barry K."/>
            <person name="Grigoriev I.V."/>
            <person name="Riekhof W.R."/>
            <person name="Harris S.S."/>
        </authorList>
    </citation>
    <scope>NUCLEOTIDE SEQUENCE</scope>
    <source>
        <strain evidence="3">JF 03-4F</strain>
    </source>
</reference>
<dbReference type="InterPro" id="IPR029069">
    <property type="entry name" value="HotDog_dom_sf"/>
</dbReference>
<organism evidence="3 4">
    <name type="scientific">Exophiala viscosa</name>
    <dbReference type="NCBI Taxonomy" id="2486360"/>
    <lineage>
        <taxon>Eukaryota</taxon>
        <taxon>Fungi</taxon>
        <taxon>Dikarya</taxon>
        <taxon>Ascomycota</taxon>
        <taxon>Pezizomycotina</taxon>
        <taxon>Eurotiomycetes</taxon>
        <taxon>Chaetothyriomycetidae</taxon>
        <taxon>Chaetothyriales</taxon>
        <taxon>Herpotrichiellaceae</taxon>
        <taxon>Exophiala</taxon>
    </lineage>
</organism>
<feature type="compositionally biased region" description="Polar residues" evidence="2">
    <location>
        <begin position="215"/>
        <end position="227"/>
    </location>
</feature>
<accession>A0AAN6E2N7</accession>
<dbReference type="PANTHER" id="PTHR12475:SF4">
    <property type="entry name" value="PROTEIN THEM6"/>
    <property type="match status" value="1"/>
</dbReference>
<comment type="similarity">
    <text evidence="1">Belongs to the lcsJ thioesterase family.</text>
</comment>
<evidence type="ECO:0000313" key="4">
    <source>
        <dbReference type="Proteomes" id="UP001203852"/>
    </source>
</evidence>
<dbReference type="EMBL" id="MU404352">
    <property type="protein sequence ID" value="KAI1615530.1"/>
    <property type="molecule type" value="Genomic_DNA"/>
</dbReference>
<keyword evidence="4" id="KW-1185">Reference proteome</keyword>
<evidence type="ECO:0008006" key="5">
    <source>
        <dbReference type="Google" id="ProtNLM"/>
    </source>
</evidence>
<sequence>MLNSSFPTVWTTEPITVLTNYTQDYHFEAKSLITTWVFFTQLITFNNFWKLSTLVLLLINIKVFPFVYHLRILNGLRFVLRSQRPKRDVGPENLFQPIITSSKAPLMEIDVFGHKSNSTYFCDIDIARVHLITTLFGNGIANIRGDTTMNGLRGKPSSKFSVALGAVSCVFRKEIFPYETYDMWTKVLAWDDKWFYLVTHFVKKGHKIEPRRSSLYPQQNKNRSAQDQSEDQEDTAIFKTETTDSTAGPATAPIAASALSKVVYKNGRITIRPKEMLEKAGLMPVIQSGDDKDEAGGEDPEKIKLATAIEAERQRGMRVAALLSEQSALEGEFNSDTALGRHYDGIGVEGVVATLAQLGKVSPYQLV</sequence>
<evidence type="ECO:0000256" key="1">
    <source>
        <dbReference type="ARBA" id="ARBA00038476"/>
    </source>
</evidence>
<feature type="region of interest" description="Disordered" evidence="2">
    <location>
        <begin position="212"/>
        <end position="233"/>
    </location>
</feature>
<dbReference type="SUPFAM" id="SSF54637">
    <property type="entry name" value="Thioesterase/thiol ester dehydrase-isomerase"/>
    <property type="match status" value="1"/>
</dbReference>
<name>A0AAN6E2N7_9EURO</name>
<evidence type="ECO:0000313" key="3">
    <source>
        <dbReference type="EMBL" id="KAI1615530.1"/>
    </source>
</evidence>
<dbReference type="AlphaFoldDB" id="A0AAN6E2N7"/>